<dbReference type="Proteomes" id="UP000696280">
    <property type="component" value="Unassembled WGS sequence"/>
</dbReference>
<dbReference type="InterPro" id="IPR002925">
    <property type="entry name" value="Dienelactn_hydro"/>
</dbReference>
<dbReference type="SUPFAM" id="SSF53474">
    <property type="entry name" value="alpha/beta-Hydrolases"/>
    <property type="match status" value="1"/>
</dbReference>
<evidence type="ECO:0000313" key="2">
    <source>
        <dbReference type="EMBL" id="CAG8954721.1"/>
    </source>
</evidence>
<evidence type="ECO:0000313" key="3">
    <source>
        <dbReference type="Proteomes" id="UP000696280"/>
    </source>
</evidence>
<accession>A0A9N9KX76</accession>
<protein>
    <recommendedName>
        <fullName evidence="1">Dienelactone hydrolase domain-containing protein</fullName>
    </recommendedName>
</protein>
<dbReference type="InterPro" id="IPR029058">
    <property type="entry name" value="AB_hydrolase_fold"/>
</dbReference>
<feature type="domain" description="Dienelactone hydrolase" evidence="1">
    <location>
        <begin position="50"/>
        <end position="270"/>
    </location>
</feature>
<dbReference type="AlphaFoldDB" id="A0A9N9KX76"/>
<name>A0A9N9KX76_9HELO</name>
<dbReference type="EMBL" id="CAJVRL010000057">
    <property type="protein sequence ID" value="CAG8954721.1"/>
    <property type="molecule type" value="Genomic_DNA"/>
</dbReference>
<dbReference type="PANTHER" id="PTHR17630:SF44">
    <property type="entry name" value="PROTEIN AIM2"/>
    <property type="match status" value="1"/>
</dbReference>
<dbReference type="Pfam" id="PF01738">
    <property type="entry name" value="DLH"/>
    <property type="match status" value="1"/>
</dbReference>
<organism evidence="2 3">
    <name type="scientific">Hymenoscyphus fraxineus</name>
    <dbReference type="NCBI Taxonomy" id="746836"/>
    <lineage>
        <taxon>Eukaryota</taxon>
        <taxon>Fungi</taxon>
        <taxon>Dikarya</taxon>
        <taxon>Ascomycota</taxon>
        <taxon>Pezizomycotina</taxon>
        <taxon>Leotiomycetes</taxon>
        <taxon>Helotiales</taxon>
        <taxon>Helotiaceae</taxon>
        <taxon>Hymenoscyphus</taxon>
    </lineage>
</organism>
<proteinExistence type="predicted"/>
<dbReference type="OrthoDB" id="17560at2759"/>
<keyword evidence="3" id="KW-1185">Reference proteome</keyword>
<dbReference type="PANTHER" id="PTHR17630">
    <property type="entry name" value="DIENELACTONE HYDROLASE"/>
    <property type="match status" value="1"/>
</dbReference>
<reference evidence="2" key="1">
    <citation type="submission" date="2021-07" db="EMBL/GenBank/DDBJ databases">
        <authorList>
            <person name="Durling M."/>
        </authorList>
    </citation>
    <scope>NUCLEOTIDE SEQUENCE</scope>
</reference>
<dbReference type="GO" id="GO:0016787">
    <property type="term" value="F:hydrolase activity"/>
    <property type="evidence" value="ECO:0007669"/>
    <property type="project" value="InterPro"/>
</dbReference>
<dbReference type="Gene3D" id="3.40.50.1820">
    <property type="entry name" value="alpha/beta hydrolase"/>
    <property type="match status" value="1"/>
</dbReference>
<comment type="caution">
    <text evidence="2">The sequence shown here is derived from an EMBL/GenBank/DDBJ whole genome shotgun (WGS) entry which is preliminary data.</text>
</comment>
<sequence>MASNPPAACCTIGVKHEVTDLGTIVRSSCPSANALSSGEATGSTFKIGSIEAYAAEPSGKNVHKDTAILYIPDVIGIWQNSKLMVDQFAANGYYTLLIDVFNGDALSLNRPETFDFMSWMTKGTGGNNGHTTKEVDPIVEKAIAYLQEKGYKKIGSVGYCFGAKYVARYMAKGKGIDVGYVAHPSFVEEAELSAITGPLSISAAETDDIFPADKRHKSEIILKDTKLPYQINLFSGVVHGFSVRCDLSKKVEKFAKEQAFLQAVTWFDEHLV</sequence>
<evidence type="ECO:0000259" key="1">
    <source>
        <dbReference type="Pfam" id="PF01738"/>
    </source>
</evidence>
<gene>
    <name evidence="2" type="ORF">HYFRA_00004644</name>
</gene>